<dbReference type="EMBL" id="JAQQPO010000027">
    <property type="protein sequence ID" value="MDC7960527.1"/>
    <property type="molecule type" value="Genomic_DNA"/>
</dbReference>
<dbReference type="Pfam" id="PF04230">
    <property type="entry name" value="PS_pyruv_trans"/>
    <property type="match status" value="1"/>
</dbReference>
<dbReference type="RefSeq" id="WP_272841967.1">
    <property type="nucleotide sequence ID" value="NZ_JAQQPO010000027.1"/>
</dbReference>
<protein>
    <submittedName>
        <fullName evidence="2">Polysaccharide pyruvyl transferase family protein</fullName>
    </submittedName>
</protein>
<proteinExistence type="predicted"/>
<feature type="domain" description="Polysaccharide pyruvyl transferase" evidence="1">
    <location>
        <begin position="14"/>
        <end position="310"/>
    </location>
</feature>
<dbReference type="Proteomes" id="UP001215078">
    <property type="component" value="Unassembled WGS sequence"/>
</dbReference>
<name>A0AAW6IKY3_BACOV</name>
<accession>A0AAW6IKY3</accession>
<reference evidence="2" key="1">
    <citation type="submission" date="2022-10" db="EMBL/GenBank/DDBJ databases">
        <title>Human gut microbiome strain richness.</title>
        <authorList>
            <person name="Chen-Liaw A."/>
        </authorList>
    </citation>
    <scope>NUCLEOTIDE SEQUENCE</scope>
    <source>
        <strain evidence="2">RTP21484st1_H8_RTP21484_190118</strain>
    </source>
</reference>
<dbReference type="AlphaFoldDB" id="A0AAW6IKY3"/>
<gene>
    <name evidence="2" type="ORF">PQ628_20220</name>
</gene>
<keyword evidence="2" id="KW-0808">Transferase</keyword>
<comment type="caution">
    <text evidence="2">The sequence shown here is derived from an EMBL/GenBank/DDBJ whole genome shotgun (WGS) entry which is preliminary data.</text>
</comment>
<sequence length="369" mass="42267">MRQALLVTIFRVPNFGSVLQAYATQCVIESMGFDCRILNYDHNKGEWAKAHGVRPTSLKNKIGRYLGLKASHRKANKLDEFIDKNFHLTHKYSRFDDICQGEGCKSDLFVVGSDQIWNTRYTHCDPVFLLKFADDSKRRVSIASSFACKKMNERYESEFKMCLKRFNALSVREALGLGVLSDLGIPNAYQVLDPTLLLDINQWNTLRKNKTYSEKYILLYMLSYAIEPRPYIYEVLKFYQEKLQCKIVALEGYSGCQAGYVKALNIEDATDSSIADFLDLFANASLVVTTSFHGTAFAANYGIPLISIVPNNDDDRQSSLMKQLGLEQCCLIVNENMHKANPFYDKNVEQRRLQTLRDDSLNWIEKVLK</sequence>
<evidence type="ECO:0000313" key="3">
    <source>
        <dbReference type="Proteomes" id="UP001215078"/>
    </source>
</evidence>
<dbReference type="InterPro" id="IPR007345">
    <property type="entry name" value="Polysacch_pyruvyl_Trfase"/>
</dbReference>
<organism evidence="2 3">
    <name type="scientific">Bacteroides ovatus</name>
    <dbReference type="NCBI Taxonomy" id="28116"/>
    <lineage>
        <taxon>Bacteria</taxon>
        <taxon>Pseudomonadati</taxon>
        <taxon>Bacteroidota</taxon>
        <taxon>Bacteroidia</taxon>
        <taxon>Bacteroidales</taxon>
        <taxon>Bacteroidaceae</taxon>
        <taxon>Bacteroides</taxon>
    </lineage>
</organism>
<evidence type="ECO:0000259" key="1">
    <source>
        <dbReference type="Pfam" id="PF04230"/>
    </source>
</evidence>
<evidence type="ECO:0000313" key="2">
    <source>
        <dbReference type="EMBL" id="MDC7960527.1"/>
    </source>
</evidence>
<dbReference type="GO" id="GO:0016740">
    <property type="term" value="F:transferase activity"/>
    <property type="evidence" value="ECO:0007669"/>
    <property type="project" value="UniProtKB-KW"/>
</dbReference>